<dbReference type="EMBL" id="QTSX02000072">
    <property type="protein sequence ID" value="KAJ9089009.1"/>
    <property type="molecule type" value="Genomic_DNA"/>
</dbReference>
<name>A0ACC2UQH2_9FUNG</name>
<evidence type="ECO:0000313" key="1">
    <source>
        <dbReference type="EMBL" id="KAJ9089009.1"/>
    </source>
</evidence>
<proteinExistence type="predicted"/>
<comment type="caution">
    <text evidence="1">The sequence shown here is derived from an EMBL/GenBank/DDBJ whole genome shotgun (WGS) entry which is preliminary data.</text>
</comment>
<protein>
    <submittedName>
        <fullName evidence="1">Uncharacterized protein</fullName>
    </submittedName>
</protein>
<gene>
    <name evidence="1" type="ORF">DSO57_1017287</name>
</gene>
<sequence>MKVPLSLFSCHPSMEEWREVHKKSKPTPTHKPKKANSNTPPKRQQTPPTQTPMETEEATSNTKNQASPLKEDKVIPSQFQGPVKKKEWTQTSLQKNMHPSNWGHLASKGASGTPIITA</sequence>
<reference evidence="1" key="1">
    <citation type="submission" date="2022-04" db="EMBL/GenBank/DDBJ databases">
        <title>Genome of the entomopathogenic fungus Entomophthora muscae.</title>
        <authorList>
            <person name="Elya C."/>
            <person name="Lovett B.R."/>
            <person name="Lee E."/>
            <person name="Macias A.M."/>
            <person name="Hajek A.E."/>
            <person name="De Bivort B.L."/>
            <person name="Kasson M.T."/>
            <person name="De Fine Licht H.H."/>
            <person name="Stajich J.E."/>
        </authorList>
    </citation>
    <scope>NUCLEOTIDE SEQUENCE</scope>
    <source>
        <strain evidence="1">Berkeley</strain>
    </source>
</reference>
<evidence type="ECO:0000313" key="2">
    <source>
        <dbReference type="Proteomes" id="UP001165960"/>
    </source>
</evidence>
<organism evidence="1 2">
    <name type="scientific">Entomophthora muscae</name>
    <dbReference type="NCBI Taxonomy" id="34485"/>
    <lineage>
        <taxon>Eukaryota</taxon>
        <taxon>Fungi</taxon>
        <taxon>Fungi incertae sedis</taxon>
        <taxon>Zoopagomycota</taxon>
        <taxon>Entomophthoromycotina</taxon>
        <taxon>Entomophthoromycetes</taxon>
        <taxon>Entomophthorales</taxon>
        <taxon>Entomophthoraceae</taxon>
        <taxon>Entomophthora</taxon>
    </lineage>
</organism>
<keyword evidence="2" id="KW-1185">Reference proteome</keyword>
<accession>A0ACC2UQH2</accession>
<dbReference type="Proteomes" id="UP001165960">
    <property type="component" value="Unassembled WGS sequence"/>
</dbReference>